<organism evidence="1 2">
    <name type="scientific">Thermonema lapsum</name>
    <dbReference type="NCBI Taxonomy" id="28195"/>
    <lineage>
        <taxon>Bacteria</taxon>
        <taxon>Pseudomonadati</taxon>
        <taxon>Bacteroidota</taxon>
        <taxon>Cytophagia</taxon>
        <taxon>Cytophagales</taxon>
        <taxon>Thermonemataceae</taxon>
        <taxon>Thermonema</taxon>
    </lineage>
</organism>
<dbReference type="PROSITE" id="PS51257">
    <property type="entry name" value="PROKAR_LIPOPROTEIN"/>
    <property type="match status" value="1"/>
</dbReference>
<dbReference type="AlphaFoldDB" id="A0A846MN58"/>
<reference evidence="1 2" key="1">
    <citation type="submission" date="2020-03" db="EMBL/GenBank/DDBJ databases">
        <title>Genomic Encyclopedia of Type Strains, Phase IV (KMG-IV): sequencing the most valuable type-strain genomes for metagenomic binning, comparative biology and taxonomic classification.</title>
        <authorList>
            <person name="Goeker M."/>
        </authorList>
    </citation>
    <scope>NUCLEOTIDE SEQUENCE [LARGE SCALE GENOMIC DNA]</scope>
    <source>
        <strain evidence="1 2">DSM 5718</strain>
    </source>
</reference>
<dbReference type="EMBL" id="JAASRN010000001">
    <property type="protein sequence ID" value="NIK72899.1"/>
    <property type="molecule type" value="Genomic_DNA"/>
</dbReference>
<protein>
    <recommendedName>
        <fullName evidence="3">Lipoprotein</fullName>
    </recommendedName>
</protein>
<dbReference type="Proteomes" id="UP000537126">
    <property type="component" value="Unassembled WGS sequence"/>
</dbReference>
<proteinExistence type="predicted"/>
<dbReference type="RefSeq" id="WP_166918190.1">
    <property type="nucleotide sequence ID" value="NZ_JAASRN010000001.1"/>
</dbReference>
<evidence type="ECO:0000313" key="2">
    <source>
        <dbReference type="Proteomes" id="UP000537126"/>
    </source>
</evidence>
<comment type="caution">
    <text evidence="1">The sequence shown here is derived from an EMBL/GenBank/DDBJ whole genome shotgun (WGS) entry which is preliminary data.</text>
</comment>
<sequence>MMKKIVYLFLTSLVLLVSCDNSKKDEKELNVQKDTVKIKKEEKKEYKNTYYDALASVMSGITPTNDTLKEVIQSQAWQTYSKNIQKTWQDKSSKFYILKEWAKEELKKANQIDGGCFYPFAGADILHAALFFPAFESYYMIGLEPVGSLPPFSQMSEEEMKEYFISLEKSMYHILNLSFFRTLSMKVDLTGKRVEELNGTIHLLLVFLKQLDYKIKDIQPMVLTSDGTLTPSDTFNTQAVRIVFAPQGNAQAEKELFYFSADLSDSHFTPNAPLYKWLQKQPISTTFLKSASYLMHKNYFSHIRSFILEKSQFVLQDDSGIPLRFFTDGHWHIQLYGSYTRPIALFKDWYQKDLYDLYHSNEKVKPLPFGIGYKYREGESTLMLIEKIQ</sequence>
<keyword evidence="2" id="KW-1185">Reference proteome</keyword>
<evidence type="ECO:0008006" key="3">
    <source>
        <dbReference type="Google" id="ProtNLM"/>
    </source>
</evidence>
<evidence type="ECO:0000313" key="1">
    <source>
        <dbReference type="EMBL" id="NIK72899.1"/>
    </source>
</evidence>
<accession>A0A846MN58</accession>
<name>A0A846MN58_9BACT</name>
<gene>
    <name evidence="1" type="ORF">FHS56_000385</name>
</gene>